<keyword evidence="4" id="KW-1185">Reference proteome</keyword>
<dbReference type="PANTHER" id="PTHR43156">
    <property type="entry name" value="STAGE II SPORULATION PROTEIN E-RELATED"/>
    <property type="match status" value="1"/>
</dbReference>
<dbReference type="Pfam" id="PF07228">
    <property type="entry name" value="SpoIIE"/>
    <property type="match status" value="1"/>
</dbReference>
<accession>A0ABX0GVE9</accession>
<reference evidence="3 4" key="1">
    <citation type="submission" date="2020-03" db="EMBL/GenBank/DDBJ databases">
        <title>Two novel Motilibacter sp.</title>
        <authorList>
            <person name="Liu S."/>
        </authorList>
    </citation>
    <scope>NUCLEOTIDE SEQUENCE [LARGE SCALE GENOMIC DNA]</scope>
    <source>
        <strain evidence="3 4">E257</strain>
    </source>
</reference>
<keyword evidence="1" id="KW-0378">Hydrolase</keyword>
<dbReference type="InterPro" id="IPR003018">
    <property type="entry name" value="GAF"/>
</dbReference>
<dbReference type="SMART" id="SM00331">
    <property type="entry name" value="PP2C_SIG"/>
    <property type="match status" value="1"/>
</dbReference>
<feature type="domain" description="PAC" evidence="2">
    <location>
        <begin position="91"/>
        <end position="143"/>
    </location>
</feature>
<evidence type="ECO:0000313" key="4">
    <source>
        <dbReference type="Proteomes" id="UP000800981"/>
    </source>
</evidence>
<dbReference type="InterPro" id="IPR000014">
    <property type="entry name" value="PAS"/>
</dbReference>
<dbReference type="PROSITE" id="PS50113">
    <property type="entry name" value="PAC"/>
    <property type="match status" value="1"/>
</dbReference>
<dbReference type="Gene3D" id="3.60.40.10">
    <property type="entry name" value="PPM-type phosphatase domain"/>
    <property type="match status" value="1"/>
</dbReference>
<dbReference type="Pfam" id="PF13185">
    <property type="entry name" value="GAF_2"/>
    <property type="match status" value="1"/>
</dbReference>
<name>A0ABX0GVE9_9ACTN</name>
<dbReference type="InterPro" id="IPR001932">
    <property type="entry name" value="PPM-type_phosphatase-like_dom"/>
</dbReference>
<dbReference type="InterPro" id="IPR036457">
    <property type="entry name" value="PPM-type-like_dom_sf"/>
</dbReference>
<dbReference type="InterPro" id="IPR013656">
    <property type="entry name" value="PAS_4"/>
</dbReference>
<dbReference type="SMART" id="SM00065">
    <property type="entry name" value="GAF"/>
    <property type="match status" value="1"/>
</dbReference>
<dbReference type="Proteomes" id="UP000800981">
    <property type="component" value="Unassembled WGS sequence"/>
</dbReference>
<dbReference type="InterPro" id="IPR000700">
    <property type="entry name" value="PAS-assoc_C"/>
</dbReference>
<sequence length="557" mass="57738">MAPGDEAAGTSEALAPADAALLEMLVQEAPLGFAFYDAELRYRGINRVLAAVNGLPVEDHLGHRPAEILGKLGLAVEQMLHRVMETGAPVYDDDFVGTGPDGSVTRWQSQWFPARDESGRILGVAVFVADVTQRRETEDALLTAYQRAERLLAVTTRLATALTLAEVTAVIADAARSLGAVVAGLALLDGDDVVYQPGSGLVAGPAPDAAGALRLPLGTPVPTAVAVRTGRPVYVASTAELVDLGTDPAWISHQLESTAERSWAAVPLLTARGTLGALRVAFSEPHALAPEERVFLEAVATQCAVAVERALLYENEHRTAEALQASLLPDRLPAVAGAQLAARYLPASRAAARGREATAVGGDWYDAFPLPDGRLAVTLGDVMGKGVNAAAGMGRVRAALRALAFTDPSPTAVLSGLDRVFSATEGLEQIVTLVYGVLDPATRTLTATAAGHPPVVVVPAEGPARLLAVVELATPLGVPEPRSERSLELAPGDTVLAFSDGLVETREAGIAAGLETLAAGLADCGGLGLEALLDRAIAIGASVGERWDDVTLLALRV</sequence>
<proteinExistence type="predicted"/>
<gene>
    <name evidence="3" type="ORF">G9H71_08295</name>
</gene>
<evidence type="ECO:0000259" key="2">
    <source>
        <dbReference type="PROSITE" id="PS50113"/>
    </source>
</evidence>
<comment type="caution">
    <text evidence="3">The sequence shown here is derived from an EMBL/GenBank/DDBJ whole genome shotgun (WGS) entry which is preliminary data.</text>
</comment>
<evidence type="ECO:0000256" key="1">
    <source>
        <dbReference type="ARBA" id="ARBA00022801"/>
    </source>
</evidence>
<dbReference type="Pfam" id="PF08448">
    <property type="entry name" value="PAS_4"/>
    <property type="match status" value="1"/>
</dbReference>
<dbReference type="RefSeq" id="WP_166280671.1">
    <property type="nucleotide sequence ID" value="NZ_JAANNP010000003.1"/>
</dbReference>
<organism evidence="3 4">
    <name type="scientific">Motilibacter deserti</name>
    <dbReference type="NCBI Taxonomy" id="2714956"/>
    <lineage>
        <taxon>Bacteria</taxon>
        <taxon>Bacillati</taxon>
        <taxon>Actinomycetota</taxon>
        <taxon>Actinomycetes</taxon>
        <taxon>Motilibacterales</taxon>
        <taxon>Motilibacteraceae</taxon>
        <taxon>Motilibacter</taxon>
    </lineage>
</organism>
<dbReference type="Gene3D" id="3.30.450.40">
    <property type="match status" value="1"/>
</dbReference>
<dbReference type="SUPFAM" id="SSF55785">
    <property type="entry name" value="PYP-like sensor domain (PAS domain)"/>
    <property type="match status" value="1"/>
</dbReference>
<dbReference type="EMBL" id="JAANNP010000003">
    <property type="protein sequence ID" value="NHC13779.1"/>
    <property type="molecule type" value="Genomic_DNA"/>
</dbReference>
<dbReference type="InterPro" id="IPR035965">
    <property type="entry name" value="PAS-like_dom_sf"/>
</dbReference>
<protein>
    <submittedName>
        <fullName evidence="3">SpoIIE family protein phosphatase</fullName>
    </submittedName>
</protein>
<dbReference type="InterPro" id="IPR052016">
    <property type="entry name" value="Bact_Sigma-Reg"/>
</dbReference>
<dbReference type="NCBIfam" id="TIGR00229">
    <property type="entry name" value="sensory_box"/>
    <property type="match status" value="1"/>
</dbReference>
<dbReference type="Gene3D" id="3.30.450.20">
    <property type="entry name" value="PAS domain"/>
    <property type="match status" value="1"/>
</dbReference>
<dbReference type="InterPro" id="IPR029016">
    <property type="entry name" value="GAF-like_dom_sf"/>
</dbReference>
<evidence type="ECO:0000313" key="3">
    <source>
        <dbReference type="EMBL" id="NHC13779.1"/>
    </source>
</evidence>
<dbReference type="SUPFAM" id="SSF55781">
    <property type="entry name" value="GAF domain-like"/>
    <property type="match status" value="1"/>
</dbReference>
<dbReference type="PANTHER" id="PTHR43156:SF2">
    <property type="entry name" value="STAGE II SPORULATION PROTEIN E"/>
    <property type="match status" value="1"/>
</dbReference>